<evidence type="ECO:0000313" key="4">
    <source>
        <dbReference type="Proteomes" id="UP000695562"/>
    </source>
</evidence>
<proteinExistence type="predicted"/>
<dbReference type="PANTHER" id="PTHR24112">
    <property type="entry name" value="LEUCINE-RICH REPEAT, ISOFORM F-RELATED"/>
    <property type="match status" value="1"/>
</dbReference>
<dbReference type="EMBL" id="AJWJ01000036">
    <property type="protein sequence ID" value="KAF2077179.1"/>
    <property type="molecule type" value="Genomic_DNA"/>
</dbReference>
<dbReference type="OrthoDB" id="79452at2759"/>
<accession>A0A8J4Q1P9</accession>
<sequence length="1092" mass="118849">MATTMATSPVSLTSAEKKTIESILTQKREEGKLITKVSLLNEKKKKTESKTLILGINRLFLFSEKGKLSEDSHYLDIVEIQSSSEIELTIKFRNSNVLKMSNVEAGLVLKNLYSSYMSTFPGIKIGKSITFTVTPETRMVSIFQSTSFKDITGCGSFNLTYKSICDYLGTQPLSSVLWDIEYLYPFNGIKEFNIVEIYQYSPTDLKALLMSLAYNTYFTSINANQCKLSNEEVIQLSDVFSLNTSIQHLSLSHIQCSKEPIIQLLTSVTENKGLHLQSINLSQNILENKTMITLGQCLAACASPLTTLILDNTSVTGKGFESLFNSILANQVICTSLTYLSISNNKLEAVGSSSLCKFLSKSCVEQLYMSNTYPVFKELRTSSPTIQLLDFSGNKPSTTKEGWIDVLGFLKQMSHLITINLSKTQVGVDDLKLLFSPATGLLKCPNVDLGENDLGDQGIIKLCEIMYPNSNLRHLSIDGNFKTRSKFRMRAIDALINLVDDNCTVESLSIAAGSSKYQLKSDLMPLLLSLMKNQSLIKLDITGNGIGDQGALAISKVLWKNQTLKSLKCDGNDFSWTSLKMMKNGIKRNDKSVTFLPLPLSDISTILKTDNATLMQEKIAKTVVELSSCIVGNYKQIVNEGNGSSNNVLSPVKPIVIKKAASTNVNSLSTSNSSNSSSGSNGAPKGNSNPGYNTLPIKRPVRGPLYPGKTFNTPSTSASEKSSSNEVTIPPLVDRSIDLLIESGTKSVGIFRTCASATQLKKIKGRFEAGEDVDLKAENVDVDTVAGVLKGYFRELAVPIFPENLHDAFFQASRQPTKPDQMKSYSEIIDQLPPLESKMVKKLFLLLHLISVEKQENMMSSENIAICWAPTLFRSFASELLPINSFLIDHYYDIFDPENKPISPEATPQADSDSSVSNADIVVSSNNNKPANSGASTIGFATKPKSESFSSGIHSPLKSNTLGVMNGLKRNSNNLSLTSSNSGSGSSTSSSGSIGTNGGKRLSSSSINSSTSNNSNSSSSTNSSNSSPAPSPPDSPNIGDGTATLRSKRFSRVSRMSYSPVQGRKWTNDNRTVSSLFSQEDFNTEDIEGSSV</sequence>
<dbReference type="SMART" id="SM00368">
    <property type="entry name" value="LRR_RI"/>
    <property type="match status" value="3"/>
</dbReference>
<dbReference type="Proteomes" id="UP000695562">
    <property type="component" value="Unassembled WGS sequence"/>
</dbReference>
<dbReference type="InterPro" id="IPR008936">
    <property type="entry name" value="Rho_GTPase_activation_prot"/>
</dbReference>
<feature type="compositionally biased region" description="Low complexity" evidence="1">
    <location>
        <begin position="666"/>
        <end position="691"/>
    </location>
</feature>
<dbReference type="GO" id="GO:0005886">
    <property type="term" value="C:plasma membrane"/>
    <property type="evidence" value="ECO:0007669"/>
    <property type="project" value="TreeGrafter"/>
</dbReference>
<dbReference type="InterPro" id="IPR001611">
    <property type="entry name" value="Leu-rich_rpt"/>
</dbReference>
<dbReference type="InterPro" id="IPR032675">
    <property type="entry name" value="LRR_dom_sf"/>
</dbReference>
<dbReference type="Pfam" id="PF00620">
    <property type="entry name" value="RhoGAP"/>
    <property type="match status" value="1"/>
</dbReference>
<comment type="caution">
    <text evidence="3">The sequence shown here is derived from an EMBL/GenBank/DDBJ whole genome shotgun (WGS) entry which is preliminary data.</text>
</comment>
<dbReference type="InterPro" id="IPR051279">
    <property type="entry name" value="PP1-Reg/Actin-Interact_Protein"/>
</dbReference>
<dbReference type="GO" id="GO:0007165">
    <property type="term" value="P:signal transduction"/>
    <property type="evidence" value="ECO:0007669"/>
    <property type="project" value="InterPro"/>
</dbReference>
<dbReference type="GO" id="GO:0030027">
    <property type="term" value="C:lamellipodium"/>
    <property type="evidence" value="ECO:0007669"/>
    <property type="project" value="TreeGrafter"/>
</dbReference>
<evidence type="ECO:0000313" key="3">
    <source>
        <dbReference type="EMBL" id="KAF2077179.1"/>
    </source>
</evidence>
<dbReference type="PROSITE" id="PS50238">
    <property type="entry name" value="RHOGAP"/>
    <property type="match status" value="1"/>
</dbReference>
<dbReference type="CDD" id="cd00159">
    <property type="entry name" value="RhoGAP"/>
    <property type="match status" value="1"/>
</dbReference>
<feature type="compositionally biased region" description="Low complexity" evidence="1">
    <location>
        <begin position="715"/>
        <end position="724"/>
    </location>
</feature>
<feature type="domain" description="Rho-GAP" evidence="2">
    <location>
        <begin position="716"/>
        <end position="895"/>
    </location>
</feature>
<dbReference type="Gene3D" id="1.10.555.10">
    <property type="entry name" value="Rho GTPase activation protein"/>
    <property type="match status" value="1"/>
</dbReference>
<dbReference type="InterPro" id="IPR000198">
    <property type="entry name" value="RhoGAP_dom"/>
</dbReference>
<protein>
    <recommendedName>
        <fullName evidence="2">Rho-GAP domain-containing protein</fullName>
    </recommendedName>
</protein>
<gene>
    <name evidence="3" type="ORF">CYY_001500</name>
</gene>
<dbReference type="AlphaFoldDB" id="A0A8J4Q1P9"/>
<evidence type="ECO:0000256" key="1">
    <source>
        <dbReference type="SAM" id="MobiDB-lite"/>
    </source>
</evidence>
<feature type="compositionally biased region" description="Low complexity" evidence="1">
    <location>
        <begin position="1003"/>
        <end position="1028"/>
    </location>
</feature>
<feature type="compositionally biased region" description="Low complexity" evidence="1">
    <location>
        <begin position="971"/>
        <end position="994"/>
    </location>
</feature>
<dbReference type="SUPFAM" id="SSF48350">
    <property type="entry name" value="GTPase activation domain, GAP"/>
    <property type="match status" value="1"/>
</dbReference>
<dbReference type="PANTHER" id="PTHR24112:SF67">
    <property type="entry name" value="RHO GTPASE-ACTIVATING PROTEIN GACW"/>
    <property type="match status" value="1"/>
</dbReference>
<name>A0A8J4Q1P9_9MYCE</name>
<evidence type="ECO:0000259" key="2">
    <source>
        <dbReference type="PROSITE" id="PS50238"/>
    </source>
</evidence>
<dbReference type="Pfam" id="PF13516">
    <property type="entry name" value="LRR_6"/>
    <property type="match status" value="3"/>
</dbReference>
<organism evidence="3 4">
    <name type="scientific">Polysphondylium violaceum</name>
    <dbReference type="NCBI Taxonomy" id="133409"/>
    <lineage>
        <taxon>Eukaryota</taxon>
        <taxon>Amoebozoa</taxon>
        <taxon>Evosea</taxon>
        <taxon>Eumycetozoa</taxon>
        <taxon>Dictyostelia</taxon>
        <taxon>Dictyosteliales</taxon>
        <taxon>Dictyosteliaceae</taxon>
        <taxon>Polysphondylium</taxon>
    </lineage>
</organism>
<dbReference type="Gene3D" id="3.80.10.10">
    <property type="entry name" value="Ribonuclease Inhibitor"/>
    <property type="match status" value="1"/>
</dbReference>
<reference evidence="3" key="1">
    <citation type="submission" date="2020-01" db="EMBL/GenBank/DDBJ databases">
        <title>Development of genomics and gene disruption for Polysphondylium violaceum indicates a role for the polyketide synthase stlB in stalk morphogenesis.</title>
        <authorList>
            <person name="Narita B."/>
            <person name="Kawabe Y."/>
            <person name="Kin K."/>
            <person name="Saito T."/>
            <person name="Gibbs R."/>
            <person name="Kuspa A."/>
            <person name="Muzny D."/>
            <person name="Queller D."/>
            <person name="Richards S."/>
            <person name="Strassman J."/>
            <person name="Sucgang R."/>
            <person name="Worley K."/>
            <person name="Schaap P."/>
        </authorList>
    </citation>
    <scope>NUCLEOTIDE SEQUENCE</scope>
    <source>
        <strain evidence="3">QSvi11</strain>
    </source>
</reference>
<dbReference type="SUPFAM" id="SSF52047">
    <property type="entry name" value="RNI-like"/>
    <property type="match status" value="1"/>
</dbReference>
<keyword evidence="4" id="KW-1185">Reference proteome</keyword>
<feature type="region of interest" description="Disordered" evidence="1">
    <location>
        <begin position="961"/>
        <end position="1067"/>
    </location>
</feature>
<dbReference type="GO" id="GO:0016477">
    <property type="term" value="P:cell migration"/>
    <property type="evidence" value="ECO:0007669"/>
    <property type="project" value="TreeGrafter"/>
</dbReference>
<dbReference type="GO" id="GO:0034315">
    <property type="term" value="P:regulation of Arp2/3 complex-mediated actin nucleation"/>
    <property type="evidence" value="ECO:0007669"/>
    <property type="project" value="TreeGrafter"/>
</dbReference>
<feature type="region of interest" description="Disordered" evidence="1">
    <location>
        <begin position="666"/>
        <end position="727"/>
    </location>
</feature>
<dbReference type="SMART" id="SM00324">
    <property type="entry name" value="RhoGAP"/>
    <property type="match status" value="1"/>
</dbReference>